<gene>
    <name evidence="3" type="ORF">QO001_006475</name>
</gene>
<dbReference type="Pfam" id="PF07282">
    <property type="entry name" value="Cas12f1-like_TNB"/>
    <property type="match status" value="1"/>
</dbReference>
<dbReference type="GO" id="GO:0003677">
    <property type="term" value="F:DNA binding"/>
    <property type="evidence" value="ECO:0007669"/>
    <property type="project" value="UniProtKB-KW"/>
</dbReference>
<dbReference type="Proteomes" id="UP001223420">
    <property type="component" value="Unassembled WGS sequence"/>
</dbReference>
<proteinExistence type="predicted"/>
<dbReference type="AlphaFoldDB" id="A0AAJ1TUM6"/>
<dbReference type="InterPro" id="IPR010095">
    <property type="entry name" value="Cas12f1-like_TNB"/>
</dbReference>
<dbReference type="EMBL" id="JAUSWL010000028">
    <property type="protein sequence ID" value="MDQ0547516.1"/>
    <property type="molecule type" value="Genomic_DNA"/>
</dbReference>
<evidence type="ECO:0000313" key="3">
    <source>
        <dbReference type="EMBL" id="MDQ0547516.1"/>
    </source>
</evidence>
<feature type="domain" description="Cas12f1-like TNB" evidence="2">
    <location>
        <begin position="18"/>
        <end position="55"/>
    </location>
</feature>
<comment type="caution">
    <text evidence="3">The sequence shown here is derived from an EMBL/GenBank/DDBJ whole genome shotgun (WGS) entry which is preliminary data.</text>
</comment>
<sequence length="151" mass="15699">MVEVAPDARLPHLMPGDACSSCGAVAPRRALSIRSWTCDACGVTHDRDANASQNILAAGARGQDRVSSPATACGGDVRRVGFGPACRPDEAGTRIVRCTETAVHREKPPPSGGGGVNAWTRSNRSTLRGLRCAKLPCSSSVSPFLRGCTTP</sequence>
<reference evidence="3" key="1">
    <citation type="submission" date="2023-07" db="EMBL/GenBank/DDBJ databases">
        <title>Genomic Encyclopedia of Type Strains, Phase IV (KMG-IV): sequencing the most valuable type-strain genomes for metagenomic binning, comparative biology and taxonomic classification.</title>
        <authorList>
            <person name="Goeker M."/>
        </authorList>
    </citation>
    <scope>NUCLEOTIDE SEQUENCE</scope>
    <source>
        <strain evidence="3">DSM 19569</strain>
    </source>
</reference>
<evidence type="ECO:0000256" key="1">
    <source>
        <dbReference type="ARBA" id="ARBA00023125"/>
    </source>
</evidence>
<evidence type="ECO:0000313" key="4">
    <source>
        <dbReference type="Proteomes" id="UP001223420"/>
    </source>
</evidence>
<name>A0AAJ1TUM6_9HYPH</name>
<organism evidence="3 4">
    <name type="scientific">Methylobacterium brachiatum</name>
    <dbReference type="NCBI Taxonomy" id="269660"/>
    <lineage>
        <taxon>Bacteria</taxon>
        <taxon>Pseudomonadati</taxon>
        <taxon>Pseudomonadota</taxon>
        <taxon>Alphaproteobacteria</taxon>
        <taxon>Hyphomicrobiales</taxon>
        <taxon>Methylobacteriaceae</taxon>
        <taxon>Methylobacterium</taxon>
    </lineage>
</organism>
<keyword evidence="1" id="KW-0238">DNA-binding</keyword>
<accession>A0AAJ1TUM6</accession>
<evidence type="ECO:0000259" key="2">
    <source>
        <dbReference type="Pfam" id="PF07282"/>
    </source>
</evidence>
<protein>
    <recommendedName>
        <fullName evidence="2">Cas12f1-like TNB domain-containing protein</fullName>
    </recommendedName>
</protein>